<dbReference type="GO" id="GO:0016787">
    <property type="term" value="F:hydrolase activity"/>
    <property type="evidence" value="ECO:0007669"/>
    <property type="project" value="UniProtKB-KW"/>
</dbReference>
<evidence type="ECO:0000313" key="4">
    <source>
        <dbReference type="EMBL" id="TPG09651.1"/>
    </source>
</evidence>
<sequence>MRHLNDTIERLRNAPRGFEPEPGDARTSNWMSLENDFSNPGNLKSWFYVPDAKGPLPLVVVLHGCTQSALGYDRGTGWSALAEKHHFAVLFPEQQRANNPNLCFNWFSPDDTRRGSGEVMSVRNMVAAMIDRYGIDSARVFVTGLSAGGAMAASLLASYPDVFAGGAIIAGLPAGAASTMAQAFDRMRGHGHLDATRSADHVRQSSDHRGPWPMVSVWHGSADATVASSNAEAILAQWQNVHGVAAKPDREQKIDGACHRQWQDGDGRIVIEDFRIPGMGHGTPIATAGKTAGGSPAPYILDVGISSAWHSADQWGLLDPELAGVEHAVQHPDVPRSDATKSTSWREPHAGIQHTIETALRSAGLM</sequence>
<gene>
    <name evidence="4" type="ORF">EAH84_13785</name>
</gene>
<dbReference type="Pfam" id="PF10503">
    <property type="entry name" value="Esterase_PHB"/>
    <property type="match status" value="1"/>
</dbReference>
<dbReference type="InterPro" id="IPR010126">
    <property type="entry name" value="Esterase_phb"/>
</dbReference>
<dbReference type="EMBL" id="RCZK01000014">
    <property type="protein sequence ID" value="TPG09651.1"/>
    <property type="molecule type" value="Genomic_DNA"/>
</dbReference>
<name>A0A502CD20_9SPHN</name>
<evidence type="ECO:0008006" key="6">
    <source>
        <dbReference type="Google" id="ProtNLM"/>
    </source>
</evidence>
<dbReference type="Proteomes" id="UP000318413">
    <property type="component" value="Unassembled WGS sequence"/>
</dbReference>
<evidence type="ECO:0000256" key="1">
    <source>
        <dbReference type="ARBA" id="ARBA00022729"/>
    </source>
</evidence>
<proteinExistence type="predicted"/>
<evidence type="ECO:0000256" key="3">
    <source>
        <dbReference type="SAM" id="MobiDB-lite"/>
    </source>
</evidence>
<dbReference type="InterPro" id="IPR050955">
    <property type="entry name" value="Plant_Biomass_Hydrol_Est"/>
</dbReference>
<keyword evidence="1" id="KW-0732">Signal</keyword>
<evidence type="ECO:0000313" key="5">
    <source>
        <dbReference type="Proteomes" id="UP000318413"/>
    </source>
</evidence>
<feature type="region of interest" description="Disordered" evidence="3">
    <location>
        <begin position="1"/>
        <end position="25"/>
    </location>
</feature>
<dbReference type="Gene3D" id="3.40.50.1820">
    <property type="entry name" value="alpha/beta hydrolase"/>
    <property type="match status" value="1"/>
</dbReference>
<dbReference type="NCBIfam" id="TIGR01840">
    <property type="entry name" value="esterase_phb"/>
    <property type="match status" value="1"/>
</dbReference>
<dbReference type="GO" id="GO:0005576">
    <property type="term" value="C:extracellular region"/>
    <property type="evidence" value="ECO:0007669"/>
    <property type="project" value="InterPro"/>
</dbReference>
<feature type="compositionally biased region" description="Basic and acidic residues" evidence="3">
    <location>
        <begin position="1"/>
        <end position="12"/>
    </location>
</feature>
<protein>
    <recommendedName>
        <fullName evidence="6">PHB depolymerase family esterase</fullName>
    </recommendedName>
</protein>
<dbReference type="AlphaFoldDB" id="A0A502CD20"/>
<comment type="caution">
    <text evidence="4">The sequence shown here is derived from an EMBL/GenBank/DDBJ whole genome shotgun (WGS) entry which is preliminary data.</text>
</comment>
<keyword evidence="2" id="KW-0378">Hydrolase</keyword>
<dbReference type="RefSeq" id="WP_140872582.1">
    <property type="nucleotide sequence ID" value="NZ_RCZK01000014.1"/>
</dbReference>
<dbReference type="OrthoDB" id="9767239at2"/>
<accession>A0A502CD20</accession>
<dbReference type="PANTHER" id="PTHR43037:SF1">
    <property type="entry name" value="BLL1128 PROTEIN"/>
    <property type="match status" value="1"/>
</dbReference>
<evidence type="ECO:0000256" key="2">
    <source>
        <dbReference type="ARBA" id="ARBA00022801"/>
    </source>
</evidence>
<dbReference type="InterPro" id="IPR029058">
    <property type="entry name" value="AB_hydrolase_fold"/>
</dbReference>
<dbReference type="SUPFAM" id="SSF53474">
    <property type="entry name" value="alpha/beta-Hydrolases"/>
    <property type="match status" value="2"/>
</dbReference>
<organism evidence="4 5">
    <name type="scientific">Sphingomonas oligophenolica</name>
    <dbReference type="NCBI Taxonomy" id="301154"/>
    <lineage>
        <taxon>Bacteria</taxon>
        <taxon>Pseudomonadati</taxon>
        <taxon>Pseudomonadota</taxon>
        <taxon>Alphaproteobacteria</taxon>
        <taxon>Sphingomonadales</taxon>
        <taxon>Sphingomonadaceae</taxon>
        <taxon>Sphingomonas</taxon>
    </lineage>
</organism>
<reference evidence="4 5" key="1">
    <citation type="journal article" date="2019" name="Environ. Microbiol.">
        <title>Species interactions and distinct microbial communities in high Arctic permafrost affected cryosols are associated with the CH4 and CO2 gas fluxes.</title>
        <authorList>
            <person name="Altshuler I."/>
            <person name="Hamel J."/>
            <person name="Turney S."/>
            <person name="Magnuson E."/>
            <person name="Levesque R."/>
            <person name="Greer C."/>
            <person name="Whyte L.G."/>
        </authorList>
    </citation>
    <scope>NUCLEOTIDE SEQUENCE [LARGE SCALE GENOMIC DNA]</scope>
    <source>
        <strain evidence="4 5">S5.1</strain>
    </source>
</reference>
<keyword evidence="5" id="KW-1185">Reference proteome</keyword>
<dbReference type="PANTHER" id="PTHR43037">
    <property type="entry name" value="UNNAMED PRODUCT-RELATED"/>
    <property type="match status" value="1"/>
</dbReference>